<gene>
    <name evidence="9" type="ORF">CMC5_036230</name>
</gene>
<protein>
    <submittedName>
        <fullName evidence="9">Cytochrome P450</fullName>
    </submittedName>
</protein>
<dbReference type="EMBL" id="CP012159">
    <property type="protein sequence ID" value="AKT39476.1"/>
    <property type="molecule type" value="Genomic_DNA"/>
</dbReference>
<keyword evidence="2 7" id="KW-0349">Heme</keyword>
<evidence type="ECO:0000256" key="5">
    <source>
        <dbReference type="ARBA" id="ARBA00023004"/>
    </source>
</evidence>
<keyword evidence="3 7" id="KW-0479">Metal-binding</keyword>
<dbReference type="PANTHER" id="PTHR46696:SF1">
    <property type="entry name" value="CYTOCHROME P450 YJIB-RELATED"/>
    <property type="match status" value="1"/>
</dbReference>
<evidence type="ECO:0000313" key="10">
    <source>
        <dbReference type="Proteomes" id="UP000067626"/>
    </source>
</evidence>
<dbReference type="STRING" id="52.CMC5_036230"/>
<name>A0A0K1EF32_CHOCO</name>
<dbReference type="CDD" id="cd20625">
    <property type="entry name" value="CYP164-like"/>
    <property type="match status" value="1"/>
</dbReference>
<dbReference type="Gene3D" id="1.10.630.10">
    <property type="entry name" value="Cytochrome P450"/>
    <property type="match status" value="1"/>
</dbReference>
<evidence type="ECO:0000256" key="2">
    <source>
        <dbReference type="ARBA" id="ARBA00022617"/>
    </source>
</evidence>
<dbReference type="PATRIC" id="fig|52.7.peg.3991"/>
<dbReference type="PRINTS" id="PR00359">
    <property type="entry name" value="BP450"/>
</dbReference>
<accession>A0A0K1EF32</accession>
<organism evidence="9 10">
    <name type="scientific">Chondromyces crocatus</name>
    <dbReference type="NCBI Taxonomy" id="52"/>
    <lineage>
        <taxon>Bacteria</taxon>
        <taxon>Pseudomonadati</taxon>
        <taxon>Myxococcota</taxon>
        <taxon>Polyangia</taxon>
        <taxon>Polyangiales</taxon>
        <taxon>Polyangiaceae</taxon>
        <taxon>Chondromyces</taxon>
    </lineage>
</organism>
<evidence type="ECO:0000256" key="3">
    <source>
        <dbReference type="ARBA" id="ARBA00022723"/>
    </source>
</evidence>
<dbReference type="OrthoDB" id="4511384at2"/>
<proteinExistence type="inferred from homology"/>
<keyword evidence="6 7" id="KW-0503">Monooxygenase</keyword>
<dbReference type="Pfam" id="PF00067">
    <property type="entry name" value="p450"/>
    <property type="match status" value="1"/>
</dbReference>
<evidence type="ECO:0000256" key="8">
    <source>
        <dbReference type="SAM" id="MobiDB-lite"/>
    </source>
</evidence>
<dbReference type="KEGG" id="ccro:CMC5_036230"/>
<dbReference type="SUPFAM" id="SSF48264">
    <property type="entry name" value="Cytochrome P450"/>
    <property type="match status" value="1"/>
</dbReference>
<feature type="region of interest" description="Disordered" evidence="8">
    <location>
        <begin position="63"/>
        <end position="83"/>
    </location>
</feature>
<comment type="similarity">
    <text evidence="1 7">Belongs to the cytochrome P450 family.</text>
</comment>
<evidence type="ECO:0000256" key="6">
    <source>
        <dbReference type="ARBA" id="ARBA00023033"/>
    </source>
</evidence>
<evidence type="ECO:0000256" key="1">
    <source>
        <dbReference type="ARBA" id="ARBA00010617"/>
    </source>
</evidence>
<reference evidence="9 10" key="1">
    <citation type="submission" date="2015-07" db="EMBL/GenBank/DDBJ databases">
        <title>Genome analysis of myxobacterium Chondromyces crocatus Cm c5 reveals a high potential for natural compound synthesis and the genetic basis for the loss of fruiting body formation.</title>
        <authorList>
            <person name="Zaburannyi N."/>
            <person name="Bunk B."/>
            <person name="Maier J."/>
            <person name="Overmann J."/>
            <person name="Mueller R."/>
        </authorList>
    </citation>
    <scope>NUCLEOTIDE SEQUENCE [LARGE SCALE GENOMIC DNA]</scope>
    <source>
        <strain evidence="9 10">Cm c5</strain>
    </source>
</reference>
<dbReference type="GO" id="GO:0016705">
    <property type="term" value="F:oxidoreductase activity, acting on paired donors, with incorporation or reduction of molecular oxygen"/>
    <property type="evidence" value="ECO:0007669"/>
    <property type="project" value="InterPro"/>
</dbReference>
<dbReference type="GO" id="GO:0005506">
    <property type="term" value="F:iron ion binding"/>
    <property type="evidence" value="ECO:0007669"/>
    <property type="project" value="InterPro"/>
</dbReference>
<dbReference type="PROSITE" id="PS00086">
    <property type="entry name" value="CYTOCHROME_P450"/>
    <property type="match status" value="1"/>
</dbReference>
<dbReference type="InterPro" id="IPR001128">
    <property type="entry name" value="Cyt_P450"/>
</dbReference>
<dbReference type="PRINTS" id="PR00385">
    <property type="entry name" value="P450"/>
</dbReference>
<dbReference type="RefSeq" id="WP_050431552.1">
    <property type="nucleotide sequence ID" value="NZ_CP012159.1"/>
</dbReference>
<dbReference type="GO" id="GO:0020037">
    <property type="term" value="F:heme binding"/>
    <property type="evidence" value="ECO:0007669"/>
    <property type="project" value="InterPro"/>
</dbReference>
<dbReference type="FunFam" id="1.10.630.10:FF:000018">
    <property type="entry name" value="Cytochrome P450 monooxygenase"/>
    <property type="match status" value="1"/>
</dbReference>
<keyword evidence="10" id="KW-1185">Reference proteome</keyword>
<dbReference type="GO" id="GO:0004497">
    <property type="term" value="F:monooxygenase activity"/>
    <property type="evidence" value="ECO:0007669"/>
    <property type="project" value="UniProtKB-KW"/>
</dbReference>
<dbReference type="InterPro" id="IPR017972">
    <property type="entry name" value="Cyt_P450_CS"/>
</dbReference>
<dbReference type="AlphaFoldDB" id="A0A0K1EF32"/>
<sequence>MPRNDLFQQATRPAHRADPYPLYAELRQKPVWLQDDGSYVVSTYREVSALLYDPRVSADPMKRSDLPPIYTDPRMPRDQPSFIQLDEPKHGAMRRLTMKHFGPPRSAGRVSGMGARIGQIVDRLLDAHRDARQLDVVQDLSYPLPVMVICDLLGVPLDDEPLFREWSEVLTSSLDPDPALQNDPAFLERIGSAAVGIRTYMTNLLQGHRRTPNDSMLSAFVNDPEAREHITDGEFLSIAILMLIAGHETTVNLISNATLTLLRHPDQLARLRDDPTLMPGAIEEFLRYEPPVQYRERTTLTDISIAGTTIPKGASVNLVLAAANRDPLRFSEPDQFLLEREDNQHLSFGTGVHYCFGAPLARVEAQIALNELLRRLDNPELTADPPPYRFNPALRGPSHLVVAFDGMRA</sequence>
<dbReference type="InterPro" id="IPR036396">
    <property type="entry name" value="Cyt_P450_sf"/>
</dbReference>
<evidence type="ECO:0000256" key="7">
    <source>
        <dbReference type="RuleBase" id="RU000461"/>
    </source>
</evidence>
<dbReference type="InterPro" id="IPR002397">
    <property type="entry name" value="Cyt_P450_B"/>
</dbReference>
<dbReference type="Proteomes" id="UP000067626">
    <property type="component" value="Chromosome"/>
</dbReference>
<evidence type="ECO:0000256" key="4">
    <source>
        <dbReference type="ARBA" id="ARBA00023002"/>
    </source>
</evidence>
<keyword evidence="4 7" id="KW-0560">Oxidoreductase</keyword>
<dbReference type="PANTHER" id="PTHR46696">
    <property type="entry name" value="P450, PUTATIVE (EUROFUNG)-RELATED"/>
    <property type="match status" value="1"/>
</dbReference>
<evidence type="ECO:0000313" key="9">
    <source>
        <dbReference type="EMBL" id="AKT39476.1"/>
    </source>
</evidence>
<keyword evidence="5 7" id="KW-0408">Iron</keyword>